<name>A0ABX9DDS5_9RHOB</name>
<evidence type="ECO:0000313" key="1">
    <source>
        <dbReference type="EMBL" id="RAP39561.1"/>
    </source>
</evidence>
<keyword evidence="2" id="KW-1185">Reference proteome</keyword>
<reference evidence="1 2" key="1">
    <citation type="submission" date="2017-01" db="EMBL/GenBank/DDBJ databases">
        <title>Genome sequence of Rhodovulum viride JA756.</title>
        <authorList>
            <person name="Lakshmi K.V."/>
            <person name="Tushar L.D."/>
            <person name="Sasikala C."/>
            <person name="Venkataramana C."/>
        </authorList>
    </citation>
    <scope>NUCLEOTIDE SEQUENCE [LARGE SCALE GENOMIC DNA]</scope>
    <source>
        <strain evidence="1 2">JA756</strain>
    </source>
</reference>
<comment type="caution">
    <text evidence="1">The sequence shown here is derived from an EMBL/GenBank/DDBJ whole genome shotgun (WGS) entry which is preliminary data.</text>
</comment>
<organism evidence="1 2">
    <name type="scientific">Rhodovulum viride</name>
    <dbReference type="NCBI Taxonomy" id="1231134"/>
    <lineage>
        <taxon>Bacteria</taxon>
        <taxon>Pseudomonadati</taxon>
        <taxon>Pseudomonadota</taxon>
        <taxon>Alphaproteobacteria</taxon>
        <taxon>Rhodobacterales</taxon>
        <taxon>Paracoccaceae</taxon>
        <taxon>Rhodovulum</taxon>
    </lineage>
</organism>
<evidence type="ECO:0000313" key="2">
    <source>
        <dbReference type="Proteomes" id="UP000248659"/>
    </source>
</evidence>
<sequence>MDASGDRIVGLLVRCRFDTGDVNMFTGYGSVTWDGVTYLGAGQALSIGEAGVTSGDDIPGLTITLSGLDPEVIALAELEEFQRRRVTVLLALFNDQGQIETADVLWDGIADTMDSDDSPDAATTTLGMEPRSMELGRKFPFYYLPEDQQRRFPGDRFFDLVQAIQNREDTWGRP</sequence>
<proteinExistence type="predicted"/>
<dbReference type="EMBL" id="MUAV01000042">
    <property type="protein sequence ID" value="RAP39561.1"/>
    <property type="molecule type" value="Genomic_DNA"/>
</dbReference>
<dbReference type="RefSeq" id="WP_112317385.1">
    <property type="nucleotide sequence ID" value="NZ_MUAV01000042.1"/>
</dbReference>
<protein>
    <submittedName>
        <fullName evidence="1">Uncharacterized protein</fullName>
    </submittedName>
</protein>
<accession>A0ABX9DDS5</accession>
<dbReference type="Proteomes" id="UP000248659">
    <property type="component" value="Unassembled WGS sequence"/>
</dbReference>
<gene>
    <name evidence="1" type="ORF">BYZ73_19855</name>
</gene>